<proteinExistence type="predicted"/>
<sequence length="91" mass="10005">MNETNGHTQSGKSVRMTVAALRNKHRRSGNIHTSYMAQSNICLVSIIGGSPRPRTATPLYLLKISYYCTVHPIIVPLTYPNKVNSASCTKS</sequence>
<evidence type="ECO:0000313" key="1">
    <source>
        <dbReference type="EMBL" id="KAB4248963.1"/>
    </source>
</evidence>
<dbReference type="Proteomes" id="UP000487989">
    <property type="component" value="Unassembled WGS sequence"/>
</dbReference>
<accession>A0A6I0LJ11</accession>
<gene>
    <name evidence="1" type="ORF">GAP48_18030</name>
</gene>
<reference evidence="1 2" key="1">
    <citation type="journal article" date="2019" name="Nat. Med.">
        <title>A library of human gut bacterial isolates paired with longitudinal multiomics data enables mechanistic microbiome research.</title>
        <authorList>
            <person name="Poyet M."/>
            <person name="Groussin M."/>
            <person name="Gibbons S.M."/>
            <person name="Avila-Pacheco J."/>
            <person name="Jiang X."/>
            <person name="Kearney S.M."/>
            <person name="Perrotta A.R."/>
            <person name="Berdy B."/>
            <person name="Zhao S."/>
            <person name="Lieberman T.D."/>
            <person name="Swanson P.K."/>
            <person name="Smith M."/>
            <person name="Roesemann S."/>
            <person name="Alexander J.E."/>
            <person name="Rich S.A."/>
            <person name="Livny J."/>
            <person name="Vlamakis H."/>
            <person name="Clish C."/>
            <person name="Bullock K."/>
            <person name="Deik A."/>
            <person name="Scott J."/>
            <person name="Pierce K.A."/>
            <person name="Xavier R.J."/>
            <person name="Alm E.J."/>
        </authorList>
    </citation>
    <scope>NUCLEOTIDE SEQUENCE [LARGE SCALE GENOMIC DNA]</scope>
    <source>
        <strain evidence="1 2">BIOML-A3</strain>
    </source>
</reference>
<dbReference type="EMBL" id="WCTJ01000035">
    <property type="protein sequence ID" value="KAB4248963.1"/>
    <property type="molecule type" value="Genomic_DNA"/>
</dbReference>
<dbReference type="RefSeq" id="WP_147331055.1">
    <property type="nucleotide sequence ID" value="NZ_WCTH01000025.1"/>
</dbReference>
<evidence type="ECO:0000313" key="2">
    <source>
        <dbReference type="Proteomes" id="UP000487989"/>
    </source>
</evidence>
<comment type="caution">
    <text evidence="1">The sequence shown here is derived from an EMBL/GenBank/DDBJ whole genome shotgun (WGS) entry which is preliminary data.</text>
</comment>
<name>A0A6I0LJ11_BACUN</name>
<protein>
    <submittedName>
        <fullName evidence="1">Uncharacterized protein</fullName>
    </submittedName>
</protein>
<dbReference type="AlphaFoldDB" id="A0A6I0LJ11"/>
<organism evidence="1 2">
    <name type="scientific">Bacteroides uniformis</name>
    <dbReference type="NCBI Taxonomy" id="820"/>
    <lineage>
        <taxon>Bacteria</taxon>
        <taxon>Pseudomonadati</taxon>
        <taxon>Bacteroidota</taxon>
        <taxon>Bacteroidia</taxon>
        <taxon>Bacteroidales</taxon>
        <taxon>Bacteroidaceae</taxon>
        <taxon>Bacteroides</taxon>
    </lineage>
</organism>